<dbReference type="AlphaFoldDB" id="F5ITM9"/>
<keyword evidence="1" id="KW-0732">Signal</keyword>
<dbReference type="STRING" id="742766.HMPREF9455_00446"/>
<feature type="chain" id="PRO_5003328362" description="Lipoprotein" evidence="1">
    <location>
        <begin position="20"/>
        <end position="51"/>
    </location>
</feature>
<gene>
    <name evidence="2" type="ORF">HMPREF9455_00446</name>
</gene>
<dbReference type="Proteomes" id="UP000004913">
    <property type="component" value="Unassembled WGS sequence"/>
</dbReference>
<organism evidence="2 3">
    <name type="scientific">Dysgonomonas gadei ATCC BAA-286</name>
    <dbReference type="NCBI Taxonomy" id="742766"/>
    <lineage>
        <taxon>Bacteria</taxon>
        <taxon>Pseudomonadati</taxon>
        <taxon>Bacteroidota</taxon>
        <taxon>Bacteroidia</taxon>
        <taxon>Bacteroidales</taxon>
        <taxon>Dysgonomonadaceae</taxon>
        <taxon>Dysgonomonas</taxon>
    </lineage>
</organism>
<dbReference type="HOGENOM" id="CLU_3098255_0_0_10"/>
<evidence type="ECO:0008006" key="4">
    <source>
        <dbReference type="Google" id="ProtNLM"/>
    </source>
</evidence>
<proteinExistence type="predicted"/>
<name>F5ITM9_9BACT</name>
<accession>F5ITM9</accession>
<comment type="caution">
    <text evidence="2">The sequence shown here is derived from an EMBL/GenBank/DDBJ whole genome shotgun (WGS) entry which is preliminary data.</text>
</comment>
<keyword evidence="3" id="KW-1185">Reference proteome</keyword>
<dbReference type="RefSeq" id="WP_006797951.1">
    <property type="nucleotide sequence ID" value="NZ_GL891979.1"/>
</dbReference>
<evidence type="ECO:0000313" key="3">
    <source>
        <dbReference type="Proteomes" id="UP000004913"/>
    </source>
</evidence>
<dbReference type="EMBL" id="ADLV01000006">
    <property type="protein sequence ID" value="EGJ99413.1"/>
    <property type="molecule type" value="Genomic_DNA"/>
</dbReference>
<evidence type="ECO:0000313" key="2">
    <source>
        <dbReference type="EMBL" id="EGJ99413.1"/>
    </source>
</evidence>
<protein>
    <recommendedName>
        <fullName evidence="4">Lipoprotein</fullName>
    </recommendedName>
</protein>
<reference evidence="2 3" key="1">
    <citation type="submission" date="2011-04" db="EMBL/GenBank/DDBJ databases">
        <title>The Genome Sequence of Dysgonomonas gadei ATCC BAA-286.</title>
        <authorList>
            <consortium name="The Broad Institute Genome Sequencing Platform"/>
            <person name="Earl A."/>
            <person name="Ward D."/>
            <person name="Feldgarden M."/>
            <person name="Gevers D."/>
            <person name="Pudlo N."/>
            <person name="Martens E."/>
            <person name="Allen-Vercoe E."/>
            <person name="Young S.K."/>
            <person name="Zeng Q."/>
            <person name="Gargeya S."/>
            <person name="Fitzgerald M."/>
            <person name="Haas B."/>
            <person name="Abouelleil A."/>
            <person name="Alvarado L."/>
            <person name="Arachchi H.M."/>
            <person name="Berlin A."/>
            <person name="Brown A."/>
            <person name="Chapman S.B."/>
            <person name="Chen Z."/>
            <person name="Dunbar C."/>
            <person name="Freedman E."/>
            <person name="Gearin G."/>
            <person name="Gellesch M."/>
            <person name="Goldberg J."/>
            <person name="Griggs A."/>
            <person name="Gujja S."/>
            <person name="Heiman D."/>
            <person name="Howarth C."/>
            <person name="Larson L."/>
            <person name="Lui A."/>
            <person name="MacDonald P.J.P."/>
            <person name="Mehta T."/>
            <person name="Montmayeur A."/>
            <person name="Murphy C."/>
            <person name="Neiman D."/>
            <person name="Pearson M."/>
            <person name="Priest M."/>
            <person name="Roberts A."/>
            <person name="Saif S."/>
            <person name="Shea T."/>
            <person name="Shenoy N."/>
            <person name="Sisk P."/>
            <person name="Stolte C."/>
            <person name="Sykes S."/>
            <person name="Yandava C."/>
            <person name="Wortman J."/>
            <person name="Nusbaum C."/>
            <person name="Birren B."/>
        </authorList>
    </citation>
    <scope>NUCLEOTIDE SEQUENCE [LARGE SCALE GENOMIC DNA]</scope>
    <source>
        <strain evidence="2 3">ATCC BAA-286</strain>
    </source>
</reference>
<feature type="signal peptide" evidence="1">
    <location>
        <begin position="1"/>
        <end position="19"/>
    </location>
</feature>
<sequence length="51" mass="5704">MKKIATALVSIMMITNLSACISNDTNDLYTPEINNKVQNIHINISRLKNSI</sequence>
<evidence type="ECO:0000256" key="1">
    <source>
        <dbReference type="SAM" id="SignalP"/>
    </source>
</evidence>